<keyword evidence="4" id="KW-1003">Cell membrane</keyword>
<comment type="similarity">
    <text evidence="12">Belongs to the cytochrome b561 family.</text>
</comment>
<evidence type="ECO:0000256" key="4">
    <source>
        <dbReference type="ARBA" id="ARBA00022475"/>
    </source>
</evidence>
<feature type="transmembrane region" description="Helical" evidence="13">
    <location>
        <begin position="107"/>
        <end position="126"/>
    </location>
</feature>
<feature type="transmembrane region" description="Helical" evidence="13">
    <location>
        <begin position="159"/>
        <end position="182"/>
    </location>
</feature>
<evidence type="ECO:0000256" key="1">
    <source>
        <dbReference type="ARBA" id="ARBA00001970"/>
    </source>
</evidence>
<sequence length="192" mass="21159">MFETRYQQKGALMATQWRDDGFRYGAVTRALHWAIALLLTWQFTGMAVKLIVGKAPITAFWVGTHKGIGVVLLTLIVLRALWGLYNMKTRPAHGGGFWGRAAKVGHLALYALMLIVPSLALLRQYGSGKPLDVFGVRLIDGGWAEVSWMTAPANAVHGLLAWVLLAAIAGHILMVLVHRFIWKDDTVGRMIG</sequence>
<keyword evidence="7" id="KW-0479">Metal-binding</keyword>
<dbReference type="InterPro" id="IPR016174">
    <property type="entry name" value="Di-haem_cyt_TM"/>
</dbReference>
<keyword evidence="16" id="KW-1185">Reference proteome</keyword>
<evidence type="ECO:0000256" key="6">
    <source>
        <dbReference type="ARBA" id="ARBA00022692"/>
    </source>
</evidence>
<feature type="transmembrane region" description="Helical" evidence="13">
    <location>
        <begin position="30"/>
        <end position="52"/>
    </location>
</feature>
<organism evidence="15 16">
    <name type="scientific">Brevundimonas olei</name>
    <dbReference type="NCBI Taxonomy" id="657642"/>
    <lineage>
        <taxon>Bacteria</taxon>
        <taxon>Pseudomonadati</taxon>
        <taxon>Pseudomonadota</taxon>
        <taxon>Alphaproteobacteria</taxon>
        <taxon>Caulobacterales</taxon>
        <taxon>Caulobacteraceae</taxon>
        <taxon>Brevundimonas</taxon>
    </lineage>
</organism>
<comment type="subcellular location">
    <subcellularLocation>
        <location evidence="2">Cell membrane</location>
        <topology evidence="2">Multi-pass membrane protein</topology>
    </subcellularLocation>
</comment>
<dbReference type="PANTHER" id="PTHR30529">
    <property type="entry name" value="CYTOCHROME B561"/>
    <property type="match status" value="1"/>
</dbReference>
<dbReference type="InterPro" id="IPR011577">
    <property type="entry name" value="Cyt_b561_bac/Ni-Hgenase"/>
</dbReference>
<reference evidence="15 16" key="1">
    <citation type="submission" date="2024-02" db="EMBL/GenBank/DDBJ databases">
        <title>Distribution and functional of Brevundimonas-related endobacteria within Verticillium dahliae.</title>
        <authorList>
            <person name="Zeng H."/>
        </authorList>
    </citation>
    <scope>NUCLEOTIDE SEQUENCE [LARGE SCALE GENOMIC DNA]</scope>
    <source>
        <strain evidence="15 16">TRM 44200</strain>
    </source>
</reference>
<evidence type="ECO:0000256" key="13">
    <source>
        <dbReference type="SAM" id="Phobius"/>
    </source>
</evidence>
<evidence type="ECO:0000256" key="8">
    <source>
        <dbReference type="ARBA" id="ARBA00022982"/>
    </source>
</evidence>
<feature type="transmembrane region" description="Helical" evidence="13">
    <location>
        <begin position="67"/>
        <end position="86"/>
    </location>
</feature>
<evidence type="ECO:0000313" key="16">
    <source>
        <dbReference type="Proteomes" id="UP001363460"/>
    </source>
</evidence>
<evidence type="ECO:0000256" key="9">
    <source>
        <dbReference type="ARBA" id="ARBA00022989"/>
    </source>
</evidence>
<keyword evidence="5" id="KW-0349">Heme</keyword>
<evidence type="ECO:0000256" key="7">
    <source>
        <dbReference type="ARBA" id="ARBA00022723"/>
    </source>
</evidence>
<dbReference type="PANTHER" id="PTHR30529:SF1">
    <property type="entry name" value="CYTOCHROME B561 HOMOLOG 2"/>
    <property type="match status" value="1"/>
</dbReference>
<evidence type="ECO:0000256" key="10">
    <source>
        <dbReference type="ARBA" id="ARBA00023004"/>
    </source>
</evidence>
<keyword evidence="11 13" id="KW-0472">Membrane</keyword>
<comment type="cofactor">
    <cofactor evidence="1">
        <name>heme b</name>
        <dbReference type="ChEBI" id="CHEBI:60344"/>
    </cofactor>
</comment>
<name>A0ABZ2IDT0_9CAUL</name>
<keyword evidence="10" id="KW-0408">Iron</keyword>
<evidence type="ECO:0000313" key="15">
    <source>
        <dbReference type="EMBL" id="WWT53781.1"/>
    </source>
</evidence>
<feature type="domain" description="Cytochrome b561 bacterial/Ni-hydrogenase" evidence="14">
    <location>
        <begin position="23"/>
        <end position="192"/>
    </location>
</feature>
<accession>A0ABZ2IDT0</accession>
<proteinExistence type="inferred from homology"/>
<evidence type="ECO:0000256" key="11">
    <source>
        <dbReference type="ARBA" id="ARBA00023136"/>
    </source>
</evidence>
<keyword evidence="3" id="KW-0813">Transport</keyword>
<protein>
    <submittedName>
        <fullName evidence="15">Cytochrome b</fullName>
    </submittedName>
</protein>
<keyword evidence="9 13" id="KW-1133">Transmembrane helix</keyword>
<dbReference type="EMBL" id="CP146369">
    <property type="protein sequence ID" value="WWT53781.1"/>
    <property type="molecule type" value="Genomic_DNA"/>
</dbReference>
<evidence type="ECO:0000256" key="5">
    <source>
        <dbReference type="ARBA" id="ARBA00022617"/>
    </source>
</evidence>
<evidence type="ECO:0000256" key="12">
    <source>
        <dbReference type="ARBA" id="ARBA00037975"/>
    </source>
</evidence>
<dbReference type="RefSeq" id="WP_291781937.1">
    <property type="nucleotide sequence ID" value="NZ_CP146369.1"/>
</dbReference>
<evidence type="ECO:0000256" key="2">
    <source>
        <dbReference type="ARBA" id="ARBA00004651"/>
    </source>
</evidence>
<gene>
    <name evidence="15" type="ORF">V8J38_11000</name>
</gene>
<dbReference type="Proteomes" id="UP001363460">
    <property type="component" value="Chromosome"/>
</dbReference>
<dbReference type="Pfam" id="PF01292">
    <property type="entry name" value="Ni_hydr_CYTB"/>
    <property type="match status" value="1"/>
</dbReference>
<dbReference type="InterPro" id="IPR052168">
    <property type="entry name" value="Cytochrome_b561_oxidase"/>
</dbReference>
<keyword evidence="6 13" id="KW-0812">Transmembrane</keyword>
<evidence type="ECO:0000259" key="14">
    <source>
        <dbReference type="Pfam" id="PF01292"/>
    </source>
</evidence>
<evidence type="ECO:0000256" key="3">
    <source>
        <dbReference type="ARBA" id="ARBA00022448"/>
    </source>
</evidence>
<keyword evidence="8" id="KW-0249">Electron transport</keyword>
<dbReference type="SUPFAM" id="SSF81342">
    <property type="entry name" value="Transmembrane di-heme cytochromes"/>
    <property type="match status" value="1"/>
</dbReference>